<feature type="domain" description="ABC transmembrane type-1" evidence="9">
    <location>
        <begin position="84"/>
        <end position="275"/>
    </location>
</feature>
<evidence type="ECO:0000256" key="7">
    <source>
        <dbReference type="RuleBase" id="RU363032"/>
    </source>
</evidence>
<evidence type="ECO:0000256" key="6">
    <source>
        <dbReference type="ARBA" id="ARBA00023136"/>
    </source>
</evidence>
<dbReference type="Proteomes" id="UP000638560">
    <property type="component" value="Unassembled WGS sequence"/>
</dbReference>
<dbReference type="EMBL" id="JADPUN010000138">
    <property type="protein sequence ID" value="MBF9129906.1"/>
    <property type="molecule type" value="Genomic_DNA"/>
</dbReference>
<keyword evidence="2 7" id="KW-0813">Transport</keyword>
<feature type="transmembrane region" description="Helical" evidence="7">
    <location>
        <begin position="152"/>
        <end position="175"/>
    </location>
</feature>
<dbReference type="InterPro" id="IPR035906">
    <property type="entry name" value="MetI-like_sf"/>
</dbReference>
<keyword evidence="3" id="KW-1003">Cell membrane</keyword>
<feature type="transmembrane region" description="Helical" evidence="7">
    <location>
        <begin position="119"/>
        <end position="140"/>
    </location>
</feature>
<feature type="region of interest" description="Disordered" evidence="8">
    <location>
        <begin position="1"/>
        <end position="20"/>
    </location>
</feature>
<evidence type="ECO:0000256" key="5">
    <source>
        <dbReference type="ARBA" id="ARBA00022989"/>
    </source>
</evidence>
<keyword evidence="11" id="KW-1185">Reference proteome</keyword>
<organism evidence="10 11">
    <name type="scientific">Plantactinospora alkalitolerans</name>
    <dbReference type="NCBI Taxonomy" id="2789879"/>
    <lineage>
        <taxon>Bacteria</taxon>
        <taxon>Bacillati</taxon>
        <taxon>Actinomycetota</taxon>
        <taxon>Actinomycetes</taxon>
        <taxon>Micromonosporales</taxon>
        <taxon>Micromonosporaceae</taxon>
        <taxon>Plantactinospora</taxon>
    </lineage>
</organism>
<name>A0ABS0GUQ1_9ACTN</name>
<feature type="transmembrane region" description="Helical" evidence="7">
    <location>
        <begin position="88"/>
        <end position="112"/>
    </location>
</feature>
<evidence type="ECO:0000256" key="4">
    <source>
        <dbReference type="ARBA" id="ARBA00022692"/>
    </source>
</evidence>
<dbReference type="CDD" id="cd06261">
    <property type="entry name" value="TM_PBP2"/>
    <property type="match status" value="1"/>
</dbReference>
<dbReference type="PANTHER" id="PTHR43744">
    <property type="entry name" value="ABC TRANSPORTER PERMEASE PROTEIN MG189-RELATED-RELATED"/>
    <property type="match status" value="1"/>
</dbReference>
<evidence type="ECO:0000259" key="9">
    <source>
        <dbReference type="PROSITE" id="PS50928"/>
    </source>
</evidence>
<dbReference type="SUPFAM" id="SSF161098">
    <property type="entry name" value="MetI-like"/>
    <property type="match status" value="1"/>
</dbReference>
<dbReference type="Gene3D" id="1.10.3720.10">
    <property type="entry name" value="MetI-like"/>
    <property type="match status" value="1"/>
</dbReference>
<evidence type="ECO:0000313" key="11">
    <source>
        <dbReference type="Proteomes" id="UP000638560"/>
    </source>
</evidence>
<evidence type="ECO:0000256" key="1">
    <source>
        <dbReference type="ARBA" id="ARBA00004651"/>
    </source>
</evidence>
<gene>
    <name evidence="10" type="ORF">I0C86_13170</name>
</gene>
<proteinExistence type="inferred from homology"/>
<accession>A0ABS0GUQ1</accession>
<feature type="transmembrane region" description="Helical" evidence="7">
    <location>
        <begin position="255"/>
        <end position="275"/>
    </location>
</feature>
<evidence type="ECO:0000256" key="2">
    <source>
        <dbReference type="ARBA" id="ARBA00022448"/>
    </source>
</evidence>
<keyword evidence="6 7" id="KW-0472">Membrane</keyword>
<dbReference type="InterPro" id="IPR000515">
    <property type="entry name" value="MetI-like"/>
</dbReference>
<comment type="similarity">
    <text evidence="7">Belongs to the binding-protein-dependent transport system permease family.</text>
</comment>
<comment type="caution">
    <text evidence="10">The sequence shown here is derived from an EMBL/GenBank/DDBJ whole genome shotgun (WGS) entry which is preliminary data.</text>
</comment>
<feature type="transmembrane region" description="Helical" evidence="7">
    <location>
        <begin position="25"/>
        <end position="46"/>
    </location>
</feature>
<evidence type="ECO:0000256" key="3">
    <source>
        <dbReference type="ARBA" id="ARBA00022475"/>
    </source>
</evidence>
<comment type="subcellular location">
    <subcellularLocation>
        <location evidence="1 7">Cell membrane</location>
        <topology evidence="1 7">Multi-pass membrane protein</topology>
    </subcellularLocation>
</comment>
<protein>
    <submittedName>
        <fullName evidence="10">Carbohydrate ABC transporter permease</fullName>
    </submittedName>
</protein>
<evidence type="ECO:0000313" key="10">
    <source>
        <dbReference type="EMBL" id="MBF9129906.1"/>
    </source>
</evidence>
<dbReference type="Pfam" id="PF00528">
    <property type="entry name" value="BPD_transp_1"/>
    <property type="match status" value="1"/>
</dbReference>
<dbReference type="PROSITE" id="PS50928">
    <property type="entry name" value="ABC_TM1"/>
    <property type="match status" value="1"/>
</dbReference>
<dbReference type="PANTHER" id="PTHR43744:SF12">
    <property type="entry name" value="ABC TRANSPORTER PERMEASE PROTEIN MG189-RELATED"/>
    <property type="match status" value="1"/>
</dbReference>
<keyword evidence="4 7" id="KW-0812">Transmembrane</keyword>
<keyword evidence="5 7" id="KW-1133">Transmembrane helix</keyword>
<reference evidence="10 11" key="1">
    <citation type="submission" date="2020-11" db="EMBL/GenBank/DDBJ databases">
        <title>A novel isolate from a Black sea contaminated sediment with potential to produce alkanes: Plantactinospora alkalitolerans sp. nov.</title>
        <authorList>
            <person name="Carro L."/>
            <person name="Veyisoglu A."/>
            <person name="Guven K."/>
            <person name="Schumann P."/>
            <person name="Klenk H.-P."/>
            <person name="Sahin N."/>
        </authorList>
    </citation>
    <scope>NUCLEOTIDE SEQUENCE [LARGE SCALE GENOMIC DNA]</scope>
    <source>
        <strain evidence="10 11">S1510</strain>
    </source>
</reference>
<sequence length="289" mass="30774">MTVAANAVLPPPSSNRRPTSWGSPLTYALAFAIAAVSIAPVVYVIVGGFRTTPSIVANPAGLPDPWVFDNYARVLTQSDFWGQAFNSAVIALGTTLAVVVLGVCAAFVLARYTFRGREVLYTFFTLGLLFPAGAAILPLYLMLRDLNLVNSYFAVILPQVAFALPLTIVILRPFLAAIPRELEDAAAIDGTGRLGFLWLIVLPLSRPALVTVGILAFVASWNAFLLPLLVLSDSSLHTLPLGVQNFSSQYTSDTAGILAFTSLAMLPALLFFTFAEKQIVGGLQGAIKG</sequence>
<evidence type="ECO:0000256" key="8">
    <source>
        <dbReference type="SAM" id="MobiDB-lite"/>
    </source>
</evidence>
<dbReference type="RefSeq" id="WP_196201530.1">
    <property type="nucleotide sequence ID" value="NZ_JADPUN010000138.1"/>
</dbReference>